<dbReference type="Proteomes" id="UP001501588">
    <property type="component" value="Unassembled WGS sequence"/>
</dbReference>
<name>A0ABN1FL15_9PROT</name>
<feature type="domain" description="GmrSD restriction endonucleases N-terminal" evidence="1">
    <location>
        <begin position="49"/>
        <end position="189"/>
    </location>
</feature>
<gene>
    <name evidence="2" type="ORF">GCM10009416_34330</name>
</gene>
<organism evidence="2 3">
    <name type="scientific">Craurococcus roseus</name>
    <dbReference type="NCBI Taxonomy" id="77585"/>
    <lineage>
        <taxon>Bacteria</taxon>
        <taxon>Pseudomonadati</taxon>
        <taxon>Pseudomonadota</taxon>
        <taxon>Alphaproteobacteria</taxon>
        <taxon>Acetobacterales</taxon>
        <taxon>Acetobacteraceae</taxon>
        <taxon>Craurococcus</taxon>
    </lineage>
</organism>
<dbReference type="EMBL" id="BAAAFZ010000053">
    <property type="protein sequence ID" value="GAA0593044.1"/>
    <property type="molecule type" value="Genomic_DNA"/>
</dbReference>
<dbReference type="Pfam" id="PF03235">
    <property type="entry name" value="GmrSD_N"/>
    <property type="match status" value="1"/>
</dbReference>
<proteinExistence type="predicted"/>
<dbReference type="PANTHER" id="PTHR39639">
    <property type="entry name" value="CHROMOSOME 16, WHOLE GENOME SHOTGUN SEQUENCE"/>
    <property type="match status" value="1"/>
</dbReference>
<dbReference type="RefSeq" id="WP_343896603.1">
    <property type="nucleotide sequence ID" value="NZ_BAAAFZ010000053.1"/>
</dbReference>
<sequence length="365" mass="42208">MPPDEDHASAGQRQLAEEQIRLHAREVDYAVREYPIEVLVAKYVDGAEEGRNEIFVPDYQRNFVWPDELQSRFVESVLIGLPIPYLFVADVRAEDEELSGRLEIVDGTQRIRTLAAFTSGVLKLVGLEKLSHLNDSRFEDLLPSRRRRFLRTTIRLIELTEHADEETRRDMFERINSGGMPLNPMEQRRGTDPGPLMDLIKRLSEEPLLHALAPLSKASVKRRDYEELVARFFAYSERYERFVKRVESFIGDYIRDKQEGFDPATDGARMQEKWSRMLMFVEQGFEHGFRSPRGGRTPRVRFEAISVGVALALEARPDLRPERARISPWANGDEFERLVTADGANSRPRLARRIEYVRDHLLASP</sequence>
<accession>A0ABN1FL15</accession>
<keyword evidence="3" id="KW-1185">Reference proteome</keyword>
<reference evidence="2 3" key="1">
    <citation type="journal article" date="2019" name="Int. J. Syst. Evol. Microbiol.">
        <title>The Global Catalogue of Microorganisms (GCM) 10K type strain sequencing project: providing services to taxonomists for standard genome sequencing and annotation.</title>
        <authorList>
            <consortium name="The Broad Institute Genomics Platform"/>
            <consortium name="The Broad Institute Genome Sequencing Center for Infectious Disease"/>
            <person name="Wu L."/>
            <person name="Ma J."/>
        </authorList>
    </citation>
    <scope>NUCLEOTIDE SEQUENCE [LARGE SCALE GENOMIC DNA]</scope>
    <source>
        <strain evidence="2 3">JCM 9933</strain>
    </source>
</reference>
<comment type="caution">
    <text evidence="2">The sequence shown here is derived from an EMBL/GenBank/DDBJ whole genome shotgun (WGS) entry which is preliminary data.</text>
</comment>
<dbReference type="InterPro" id="IPR004919">
    <property type="entry name" value="GmrSD_N"/>
</dbReference>
<dbReference type="PANTHER" id="PTHR39639:SF1">
    <property type="entry name" value="DUF262 DOMAIN-CONTAINING PROTEIN"/>
    <property type="match status" value="1"/>
</dbReference>
<evidence type="ECO:0000313" key="2">
    <source>
        <dbReference type="EMBL" id="GAA0593044.1"/>
    </source>
</evidence>
<protein>
    <recommendedName>
        <fullName evidence="1">GmrSD restriction endonucleases N-terminal domain-containing protein</fullName>
    </recommendedName>
</protein>
<evidence type="ECO:0000313" key="3">
    <source>
        <dbReference type="Proteomes" id="UP001501588"/>
    </source>
</evidence>
<evidence type="ECO:0000259" key="1">
    <source>
        <dbReference type="Pfam" id="PF03235"/>
    </source>
</evidence>